<gene>
    <name evidence="10" type="ORF">HD594_001448</name>
</gene>
<dbReference type="Proteomes" id="UP000537775">
    <property type="component" value="Unassembled WGS sequence"/>
</dbReference>
<evidence type="ECO:0000256" key="8">
    <source>
        <dbReference type="SAM" id="Phobius"/>
    </source>
</evidence>
<keyword evidence="11" id="KW-1185">Reference proteome</keyword>
<dbReference type="PANTHER" id="PTHR22911:SF137">
    <property type="entry name" value="SOLUTE CARRIER FAMILY 35 MEMBER G2-RELATED"/>
    <property type="match status" value="1"/>
</dbReference>
<dbReference type="SUPFAM" id="SSF103481">
    <property type="entry name" value="Multidrug resistance efflux transporter EmrE"/>
    <property type="match status" value="2"/>
</dbReference>
<feature type="transmembrane region" description="Helical" evidence="8">
    <location>
        <begin position="278"/>
        <end position="300"/>
    </location>
</feature>
<keyword evidence="6 8" id="KW-1133">Transmembrane helix</keyword>
<protein>
    <submittedName>
        <fullName evidence="10">Chloramphenicol-sensitive protein RarD</fullName>
    </submittedName>
</protein>
<evidence type="ECO:0000256" key="7">
    <source>
        <dbReference type="ARBA" id="ARBA00023136"/>
    </source>
</evidence>
<feature type="transmembrane region" description="Helical" evidence="8">
    <location>
        <begin position="109"/>
        <end position="129"/>
    </location>
</feature>
<feature type="transmembrane region" description="Helical" evidence="8">
    <location>
        <begin position="48"/>
        <end position="70"/>
    </location>
</feature>
<dbReference type="InterPro" id="IPR004626">
    <property type="entry name" value="RarD"/>
</dbReference>
<evidence type="ECO:0000256" key="5">
    <source>
        <dbReference type="ARBA" id="ARBA00022692"/>
    </source>
</evidence>
<feature type="transmembrane region" description="Helical" evidence="8">
    <location>
        <begin position="165"/>
        <end position="181"/>
    </location>
</feature>
<feature type="transmembrane region" description="Helical" evidence="8">
    <location>
        <begin position="250"/>
        <end position="271"/>
    </location>
</feature>
<evidence type="ECO:0000256" key="1">
    <source>
        <dbReference type="ARBA" id="ARBA00004651"/>
    </source>
</evidence>
<sequence length="344" mass="36842">MTHSSPEPAGDGAELGEAAAATAGIVVPDAAAPASAPDAARERAIGGVYAFTAYLLWGFLPLYFLLLAPAGPWEIVAWRILLSLVFCVVLLTVTRTWRSLRAIMRQRRLLLWTAVAGVLIYVNWQVFLIATLTGHVIETSMGYFINPIFTVLIGVLVLRERLRRAQWVAIGIAGLAVVVIIVGYGSFPWIALTLATSFGLYSLVKKQIGPSVDAISGLTLESMWLAPIAIAELVIVALTTGLAIGTVSGWHTALLLMAGVMTATPLLFFAAGARRAPLTLIGLLQFIAPIMQFIIGAWILGEPMPLERWIGFSLVWLSLIVLTADSLVAARRSRGGVSDVADLT</sequence>
<reference evidence="10 11" key="1">
    <citation type="submission" date="2020-08" db="EMBL/GenBank/DDBJ databases">
        <title>Sequencing the genomes of 1000 actinobacteria strains.</title>
        <authorList>
            <person name="Klenk H.-P."/>
        </authorList>
    </citation>
    <scope>NUCLEOTIDE SEQUENCE [LARGE SCALE GENOMIC DNA]</scope>
    <source>
        <strain evidence="10 11">DSM 12511</strain>
    </source>
</reference>
<dbReference type="EMBL" id="JACHML010000001">
    <property type="protein sequence ID" value="MBB6391135.1"/>
    <property type="molecule type" value="Genomic_DNA"/>
</dbReference>
<evidence type="ECO:0000313" key="10">
    <source>
        <dbReference type="EMBL" id="MBB6391135.1"/>
    </source>
</evidence>
<feature type="transmembrane region" description="Helical" evidence="8">
    <location>
        <begin position="76"/>
        <end position="97"/>
    </location>
</feature>
<comment type="caution">
    <text evidence="10">The sequence shown here is derived from an EMBL/GenBank/DDBJ whole genome shotgun (WGS) entry which is preliminary data.</text>
</comment>
<feature type="domain" description="EamA" evidence="9">
    <location>
        <begin position="45"/>
        <end position="181"/>
    </location>
</feature>
<organism evidence="10 11">
    <name type="scientific">Microbacterium thalassium</name>
    <dbReference type="NCBI Taxonomy" id="362649"/>
    <lineage>
        <taxon>Bacteria</taxon>
        <taxon>Bacillati</taxon>
        <taxon>Actinomycetota</taxon>
        <taxon>Actinomycetes</taxon>
        <taxon>Micrococcales</taxon>
        <taxon>Microbacteriaceae</taxon>
        <taxon>Microbacterium</taxon>
    </lineage>
</organism>
<dbReference type="PANTHER" id="PTHR22911">
    <property type="entry name" value="ACYL-MALONYL CONDENSING ENZYME-RELATED"/>
    <property type="match status" value="1"/>
</dbReference>
<evidence type="ECO:0000256" key="4">
    <source>
        <dbReference type="ARBA" id="ARBA00022475"/>
    </source>
</evidence>
<keyword evidence="3" id="KW-0813">Transport</keyword>
<dbReference type="Pfam" id="PF00892">
    <property type="entry name" value="EamA"/>
    <property type="match status" value="1"/>
</dbReference>
<feature type="transmembrane region" description="Helical" evidence="8">
    <location>
        <begin position="141"/>
        <end position="158"/>
    </location>
</feature>
<proteinExistence type="inferred from homology"/>
<evidence type="ECO:0000256" key="2">
    <source>
        <dbReference type="ARBA" id="ARBA00007362"/>
    </source>
</evidence>
<keyword evidence="4" id="KW-1003">Cell membrane</keyword>
<evidence type="ECO:0000256" key="6">
    <source>
        <dbReference type="ARBA" id="ARBA00022989"/>
    </source>
</evidence>
<comment type="similarity">
    <text evidence="2">Belongs to the EamA transporter family.</text>
</comment>
<dbReference type="GO" id="GO:0005886">
    <property type="term" value="C:plasma membrane"/>
    <property type="evidence" value="ECO:0007669"/>
    <property type="project" value="UniProtKB-SubCell"/>
</dbReference>
<keyword evidence="7 8" id="KW-0472">Membrane</keyword>
<dbReference type="AlphaFoldDB" id="A0A7X0FQ30"/>
<evidence type="ECO:0000313" key="11">
    <source>
        <dbReference type="Proteomes" id="UP000537775"/>
    </source>
</evidence>
<accession>A0A7X0FQ30</accession>
<evidence type="ECO:0000259" key="9">
    <source>
        <dbReference type="Pfam" id="PF00892"/>
    </source>
</evidence>
<feature type="transmembrane region" description="Helical" evidence="8">
    <location>
        <begin position="224"/>
        <end position="244"/>
    </location>
</feature>
<dbReference type="InterPro" id="IPR000620">
    <property type="entry name" value="EamA_dom"/>
</dbReference>
<feature type="transmembrane region" description="Helical" evidence="8">
    <location>
        <begin position="306"/>
        <end position="324"/>
    </location>
</feature>
<dbReference type="InterPro" id="IPR037185">
    <property type="entry name" value="EmrE-like"/>
</dbReference>
<dbReference type="NCBIfam" id="TIGR00688">
    <property type="entry name" value="rarD"/>
    <property type="match status" value="1"/>
</dbReference>
<evidence type="ECO:0000256" key="3">
    <source>
        <dbReference type="ARBA" id="ARBA00022448"/>
    </source>
</evidence>
<keyword evidence="5 8" id="KW-0812">Transmembrane</keyword>
<comment type="subcellular location">
    <subcellularLocation>
        <location evidence="1">Cell membrane</location>
        <topology evidence="1">Multi-pass membrane protein</topology>
    </subcellularLocation>
</comment>
<name>A0A7X0FQ30_9MICO</name>